<evidence type="ECO:0000313" key="1">
    <source>
        <dbReference type="EMBL" id="CEF61591.1"/>
    </source>
</evidence>
<dbReference type="RefSeq" id="XP_024500800.1">
    <property type="nucleotide sequence ID" value="XM_024646638.1"/>
</dbReference>
<gene>
    <name evidence="1 3 4" type="ORF">SRAE_0000070900</name>
</gene>
<reference evidence="3" key="3">
    <citation type="submission" date="2020-12" db="UniProtKB">
        <authorList>
            <consortium name="WormBaseParasite"/>
        </authorList>
    </citation>
    <scope>IDENTIFICATION</scope>
</reference>
<evidence type="ECO:0000313" key="2">
    <source>
        <dbReference type="Proteomes" id="UP000035682"/>
    </source>
</evidence>
<accession>A0A090KVZ0</accession>
<dbReference type="WormBase" id="SRAE_0000070900">
    <property type="protein sequence ID" value="SRP04818"/>
    <property type="gene ID" value="WBGene00256461"/>
</dbReference>
<name>A0A090KVZ0_STRRB</name>
<dbReference type="AlphaFoldDB" id="A0A090KVZ0"/>
<sequence length="99" mass="11659">MKKLQIPPVEKLKIILYADDIRSNNPLSSYRATESFLHVSYKIHLLKNTEVAKLTSKVKNIQTIRVIKSEVTKTTKYNKLLRFLIDKIEDLQIKYKKKL</sequence>
<organism evidence="1">
    <name type="scientific">Strongyloides ratti</name>
    <name type="common">Parasitic roundworm</name>
    <dbReference type="NCBI Taxonomy" id="34506"/>
    <lineage>
        <taxon>Eukaryota</taxon>
        <taxon>Metazoa</taxon>
        <taxon>Ecdysozoa</taxon>
        <taxon>Nematoda</taxon>
        <taxon>Chromadorea</taxon>
        <taxon>Rhabditida</taxon>
        <taxon>Tylenchina</taxon>
        <taxon>Panagrolaimomorpha</taxon>
        <taxon>Strongyloidoidea</taxon>
        <taxon>Strongyloididae</taxon>
        <taxon>Strongyloides</taxon>
    </lineage>
</organism>
<dbReference type="GeneID" id="36373959"/>
<dbReference type="WBParaSite" id="SRAE_0000070900.1">
    <property type="protein sequence ID" value="SRAE_0000070900.1"/>
    <property type="gene ID" value="WBGene00256461"/>
</dbReference>
<evidence type="ECO:0000313" key="4">
    <source>
        <dbReference type="WormBase" id="SRAE_0000070900"/>
    </source>
</evidence>
<reference evidence="1" key="2">
    <citation type="submission" date="2014-09" db="EMBL/GenBank/DDBJ databases">
        <authorList>
            <person name="Aslett A.Martin."/>
        </authorList>
    </citation>
    <scope>NUCLEOTIDE SEQUENCE</scope>
    <source>
        <strain evidence="1">ED321 Heterogonic</strain>
    </source>
</reference>
<dbReference type="Proteomes" id="UP000035682">
    <property type="component" value="Unplaced"/>
</dbReference>
<protein>
    <submittedName>
        <fullName evidence="3">Reverse transcriptase domain-containing protein</fullName>
    </submittedName>
</protein>
<evidence type="ECO:0000313" key="3">
    <source>
        <dbReference type="WBParaSite" id="SRAE_0000070900.1"/>
    </source>
</evidence>
<proteinExistence type="predicted"/>
<reference evidence="2" key="1">
    <citation type="submission" date="2014-09" db="EMBL/GenBank/DDBJ databases">
        <authorList>
            <person name="Martin A.A."/>
        </authorList>
    </citation>
    <scope>NUCLEOTIDE SEQUENCE</scope>
    <source>
        <strain evidence="2">ED321</strain>
    </source>
</reference>
<dbReference type="EMBL" id="LN609416">
    <property type="protein sequence ID" value="CEF61591.1"/>
    <property type="molecule type" value="Genomic_DNA"/>
</dbReference>
<keyword evidence="2" id="KW-1185">Reference proteome</keyword>
<dbReference type="CTD" id="36373959"/>